<evidence type="ECO:0000256" key="1">
    <source>
        <dbReference type="SAM" id="MobiDB-lite"/>
    </source>
</evidence>
<name>A0A367L2F1_9HYPO</name>
<dbReference type="EMBL" id="LKCN02000018">
    <property type="protein sequence ID" value="RCI08610.1"/>
    <property type="molecule type" value="Genomic_DNA"/>
</dbReference>
<protein>
    <submittedName>
        <fullName evidence="2">Uncharacterized protein</fullName>
    </submittedName>
</protein>
<feature type="compositionally biased region" description="Basic and acidic residues" evidence="1">
    <location>
        <begin position="18"/>
        <end position="35"/>
    </location>
</feature>
<sequence>MISKSRGGSYSKNLQPVTERRRLRDNPTYVRDRMSKCYGEMPAASGNGGRKLSSATLDDAGKESRERDDMMWSRRKRKANRRLYVIPDMICTARHDSSVHASETRRHEYSIIDTIWISQPCSGLADDMHPGIGEHKFRAERHPPAKVRGAIR</sequence>
<organism evidence="2 3">
    <name type="scientific">Ophiocordyceps polyrhachis-furcata BCC 54312</name>
    <dbReference type="NCBI Taxonomy" id="1330021"/>
    <lineage>
        <taxon>Eukaryota</taxon>
        <taxon>Fungi</taxon>
        <taxon>Dikarya</taxon>
        <taxon>Ascomycota</taxon>
        <taxon>Pezizomycotina</taxon>
        <taxon>Sordariomycetes</taxon>
        <taxon>Hypocreomycetidae</taxon>
        <taxon>Hypocreales</taxon>
        <taxon>Ophiocordycipitaceae</taxon>
        <taxon>Ophiocordyceps</taxon>
    </lineage>
</organism>
<accession>A0A367L2F1</accession>
<evidence type="ECO:0000313" key="2">
    <source>
        <dbReference type="EMBL" id="RCI08610.1"/>
    </source>
</evidence>
<dbReference type="Proteomes" id="UP000253664">
    <property type="component" value="Unassembled WGS sequence"/>
</dbReference>
<reference evidence="2 3" key="1">
    <citation type="journal article" date="2015" name="BMC Genomics">
        <title>Insights from the genome of Ophiocordyceps polyrhachis-furcata to pathogenicity and host specificity in insect fungi.</title>
        <authorList>
            <person name="Wichadakul D."/>
            <person name="Kobmoo N."/>
            <person name="Ingsriswang S."/>
            <person name="Tangphatsornruang S."/>
            <person name="Chantasingh D."/>
            <person name="Luangsa-ard J.J."/>
            <person name="Eurwilaichitr L."/>
        </authorList>
    </citation>
    <scope>NUCLEOTIDE SEQUENCE [LARGE SCALE GENOMIC DNA]</scope>
    <source>
        <strain evidence="2 3">BCC 54312</strain>
    </source>
</reference>
<dbReference type="AlphaFoldDB" id="A0A367L2F1"/>
<feature type="region of interest" description="Disordered" evidence="1">
    <location>
        <begin position="1"/>
        <end position="74"/>
    </location>
</feature>
<feature type="compositionally biased region" description="Basic and acidic residues" evidence="1">
    <location>
        <begin position="59"/>
        <end position="72"/>
    </location>
</feature>
<proteinExistence type="predicted"/>
<comment type="caution">
    <text evidence="2">The sequence shown here is derived from an EMBL/GenBank/DDBJ whole genome shotgun (WGS) entry which is preliminary data.</text>
</comment>
<feature type="compositionally biased region" description="Polar residues" evidence="1">
    <location>
        <begin position="1"/>
        <end position="16"/>
    </location>
</feature>
<evidence type="ECO:0000313" key="3">
    <source>
        <dbReference type="Proteomes" id="UP000253664"/>
    </source>
</evidence>
<keyword evidence="3" id="KW-1185">Reference proteome</keyword>
<gene>
    <name evidence="2" type="ORF">L249_4860</name>
</gene>